<sequence length="661" mass="70969">MKITKKYIQLSILLIIAVLFYGCDSDIEGMIDVQENDVEEILVEDESVNKDEFYDESDGYSDWRNENPIYINFTNSLEDINDSGIEVDGHTLTITEAGVYVLSGELENGQIVVNEQNDGDIKLVLNGVKIHNEDSAAIHIVKAGKTIISLEEGTDNIISDGSVYIDEEDEANATIFSKSDLTINGNGNLTVYANYNNGIVSRDNLIITGGNLHIFSADDGLMGRDLVAIYDGIIHIESEDDGIKSTNDNEGKGQIIIAGGTININANGDGIQGAGDLYIIDGEFNIVTGGGSGNSEENTSSTKGIKSNTLIGIDGGVLNVDSLDDAIHSDGDIVINDGEMNLKTGDDGIHADGSIVINGGIIDILESYEGIEGASITITNGEIYIVASDDGINVADGTSDMAEPRRGNQNIPDDLRLIIEGGYIVVNAQGDGIDSNGHIDMTGGVVIVNGPTAHMDSAIDYDGVFEISGGTLIAAGSSGMVEAPSDSSTQNAISVTFSTVQEANTLINVQDSQGHSILTFAPEKNFQNVVISTEALVETESYTVYIGGTVSGEDTNGLYTNESYENGKEYVSFTLSDTITWLSEEGITTGNQQGRMPMEGGGGRMNQREMPEDEAFFNREDFPDREDMPKNQEFENNGGLPMMPREDQNEPMNFNNNRDFE</sequence>
<evidence type="ECO:0000256" key="1">
    <source>
        <dbReference type="SAM" id="MobiDB-lite"/>
    </source>
</evidence>
<comment type="caution">
    <text evidence="2">The sequence shown here is derived from an EMBL/GenBank/DDBJ whole genome shotgun (WGS) entry which is preliminary data.</text>
</comment>
<feature type="region of interest" description="Disordered" evidence="1">
    <location>
        <begin position="617"/>
        <end position="661"/>
    </location>
</feature>
<gene>
    <name evidence="2" type="ORF">EDC19_1852</name>
</gene>
<dbReference type="RefSeq" id="WP_165868571.1">
    <property type="nucleotide sequence ID" value="NZ_SMGQ01000013.1"/>
</dbReference>
<dbReference type="EMBL" id="SMGQ01000013">
    <property type="protein sequence ID" value="TCK92697.1"/>
    <property type="molecule type" value="Genomic_DNA"/>
</dbReference>
<accession>A0A4R1MJL9</accession>
<dbReference type="InterPro" id="IPR025584">
    <property type="entry name" value="Cthe_2159"/>
</dbReference>
<dbReference type="Pfam" id="PF14262">
    <property type="entry name" value="Cthe_2159"/>
    <property type="match status" value="1"/>
</dbReference>
<reference evidence="2 3" key="1">
    <citation type="submission" date="2019-03" db="EMBL/GenBank/DDBJ databases">
        <title>Genomic Encyclopedia of Type Strains, Phase IV (KMG-IV): sequencing the most valuable type-strain genomes for metagenomic binning, comparative biology and taxonomic classification.</title>
        <authorList>
            <person name="Goeker M."/>
        </authorList>
    </citation>
    <scope>NUCLEOTIDE SEQUENCE [LARGE SCALE GENOMIC DNA]</scope>
    <source>
        <strain evidence="2 3">DSM 24176</strain>
    </source>
</reference>
<protein>
    <submittedName>
        <fullName evidence="2">Uncharacterized protein DUF4353</fullName>
    </submittedName>
</protein>
<evidence type="ECO:0000313" key="2">
    <source>
        <dbReference type="EMBL" id="TCK92697.1"/>
    </source>
</evidence>
<organism evidence="2 3">
    <name type="scientific">Natranaerovirga hydrolytica</name>
    <dbReference type="NCBI Taxonomy" id="680378"/>
    <lineage>
        <taxon>Bacteria</taxon>
        <taxon>Bacillati</taxon>
        <taxon>Bacillota</taxon>
        <taxon>Clostridia</taxon>
        <taxon>Lachnospirales</taxon>
        <taxon>Natranaerovirgaceae</taxon>
        <taxon>Natranaerovirga</taxon>
    </lineage>
</organism>
<dbReference type="PROSITE" id="PS51257">
    <property type="entry name" value="PROKAR_LIPOPROTEIN"/>
    <property type="match status" value="1"/>
</dbReference>
<feature type="compositionally biased region" description="Polar residues" evidence="1">
    <location>
        <begin position="650"/>
        <end position="661"/>
    </location>
</feature>
<evidence type="ECO:0000313" key="3">
    <source>
        <dbReference type="Proteomes" id="UP000294545"/>
    </source>
</evidence>
<dbReference type="Proteomes" id="UP000294545">
    <property type="component" value="Unassembled WGS sequence"/>
</dbReference>
<proteinExistence type="predicted"/>
<dbReference type="AlphaFoldDB" id="A0A4R1MJL9"/>
<feature type="compositionally biased region" description="Basic and acidic residues" evidence="1">
    <location>
        <begin position="617"/>
        <end position="633"/>
    </location>
</feature>
<name>A0A4R1MJL9_9FIRM</name>
<keyword evidence="3" id="KW-1185">Reference proteome</keyword>